<dbReference type="EnsemblMetazoa" id="G729.11">
    <property type="protein sequence ID" value="G729.11:cds"/>
    <property type="gene ID" value="G729"/>
</dbReference>
<dbReference type="InterPro" id="IPR003180">
    <property type="entry name" value="MPG"/>
</dbReference>
<evidence type="ECO:0000256" key="2">
    <source>
        <dbReference type="ARBA" id="ARBA00002421"/>
    </source>
</evidence>
<feature type="region of interest" description="Disordered" evidence="14">
    <location>
        <begin position="1"/>
        <end position="40"/>
    </location>
</feature>
<sequence length="257" mass="28728">MNSKRKRKPEISDGKQSSAQSPSAKVLKVESEARKRLSSDNLTKGMKSRLVKSFYKQDCESLAKALLGKVLVRYCKDTGERLSGLIVETEAYLGGEDKGAHSFNGKRTNKNEAMFMEPGTCYVYNIYGMYCCMNISSEGEGAAVLLRGIDPVDGIDHMQKIRSQKTLKEKDLCNGPSKLCQALKISKDKFNKVDMTSSDEIWLEDGEDLPQTKIVTGARINIDYAEEWAQKPLRFYILGNKSVSKRDKAAEDSLSRV</sequence>
<dbReference type="HAMAP" id="MF_00527">
    <property type="entry name" value="3MGH"/>
    <property type="match status" value="1"/>
</dbReference>
<dbReference type="InterPro" id="IPR036995">
    <property type="entry name" value="MPG_sf"/>
</dbReference>
<comment type="subunit">
    <text evidence="9">Binds MBD1. Binds SSBP1.</text>
</comment>
<evidence type="ECO:0000256" key="9">
    <source>
        <dbReference type="ARBA" id="ARBA00066187"/>
    </source>
</evidence>
<evidence type="ECO:0000256" key="3">
    <source>
        <dbReference type="ARBA" id="ARBA00009232"/>
    </source>
</evidence>
<dbReference type="EnsemblMetazoa" id="G729.7">
    <property type="protein sequence ID" value="G729.7:cds"/>
    <property type="gene ID" value="G729"/>
</dbReference>
<keyword evidence="6" id="KW-0378">Hydrolase</keyword>
<dbReference type="AlphaFoldDB" id="A0A8W8NQ23"/>
<dbReference type="GO" id="GO:0003905">
    <property type="term" value="F:alkylbase DNA N-glycosylase activity"/>
    <property type="evidence" value="ECO:0007669"/>
    <property type="project" value="UniProtKB-EC"/>
</dbReference>
<evidence type="ECO:0000256" key="1">
    <source>
        <dbReference type="ARBA" id="ARBA00000086"/>
    </source>
</evidence>
<dbReference type="NCBIfam" id="TIGR00567">
    <property type="entry name" value="3mg"/>
    <property type="match status" value="1"/>
</dbReference>
<reference evidence="15" key="1">
    <citation type="submission" date="2022-08" db="UniProtKB">
        <authorList>
            <consortium name="EnsemblMetazoa"/>
        </authorList>
    </citation>
    <scope>IDENTIFICATION</scope>
    <source>
        <strain evidence="15">05x7-T-G4-1.051#20</strain>
    </source>
</reference>
<dbReference type="CDD" id="cd00540">
    <property type="entry name" value="AAG"/>
    <property type="match status" value="1"/>
</dbReference>
<evidence type="ECO:0000256" key="12">
    <source>
        <dbReference type="ARBA" id="ARBA00078171"/>
    </source>
</evidence>
<dbReference type="Pfam" id="PF02245">
    <property type="entry name" value="Pur_DNA_glyco"/>
    <property type="match status" value="1"/>
</dbReference>
<accession>A0A8W8NQ23</accession>
<dbReference type="SUPFAM" id="SSF50486">
    <property type="entry name" value="FMT C-terminal domain-like"/>
    <property type="match status" value="1"/>
</dbReference>
<dbReference type="EC" id="3.2.2.21" evidence="4"/>
<comment type="function">
    <text evidence="2">Hydrolysis of the deoxyribose N-glycosidic bond to excise 3-methyladenine, and 7-methylguanine from the damaged DNA polymer formed by alkylation lesions.</text>
</comment>
<name>A0A8W8NQ23_MAGGI</name>
<dbReference type="InterPro" id="IPR011034">
    <property type="entry name" value="Formyl_transferase-like_C_sf"/>
</dbReference>
<feature type="compositionally biased region" description="Polar residues" evidence="14">
    <location>
        <begin position="14"/>
        <end position="23"/>
    </location>
</feature>
<keyword evidence="16" id="KW-1185">Reference proteome</keyword>
<dbReference type="EnsemblMetazoa" id="G729.5">
    <property type="protein sequence ID" value="G729.5:cds"/>
    <property type="gene ID" value="G729"/>
</dbReference>
<dbReference type="EnsemblMetazoa" id="G729.6">
    <property type="protein sequence ID" value="G729.6:cds"/>
    <property type="gene ID" value="G729"/>
</dbReference>
<evidence type="ECO:0000256" key="14">
    <source>
        <dbReference type="SAM" id="MobiDB-lite"/>
    </source>
</evidence>
<evidence type="ECO:0000256" key="5">
    <source>
        <dbReference type="ARBA" id="ARBA00022763"/>
    </source>
</evidence>
<evidence type="ECO:0000256" key="4">
    <source>
        <dbReference type="ARBA" id="ARBA00012000"/>
    </source>
</evidence>
<proteinExistence type="inferred from homology"/>
<evidence type="ECO:0000256" key="10">
    <source>
        <dbReference type="ARBA" id="ARBA00068926"/>
    </source>
</evidence>
<evidence type="ECO:0000313" key="16">
    <source>
        <dbReference type="Proteomes" id="UP000005408"/>
    </source>
</evidence>
<organism evidence="15 16">
    <name type="scientific">Magallana gigas</name>
    <name type="common">Pacific oyster</name>
    <name type="synonym">Crassostrea gigas</name>
    <dbReference type="NCBI Taxonomy" id="29159"/>
    <lineage>
        <taxon>Eukaryota</taxon>
        <taxon>Metazoa</taxon>
        <taxon>Spiralia</taxon>
        <taxon>Lophotrochozoa</taxon>
        <taxon>Mollusca</taxon>
        <taxon>Bivalvia</taxon>
        <taxon>Autobranchia</taxon>
        <taxon>Pteriomorphia</taxon>
        <taxon>Ostreida</taxon>
        <taxon>Ostreoidea</taxon>
        <taxon>Ostreidae</taxon>
        <taxon>Magallana</taxon>
    </lineage>
</organism>
<feature type="compositionally biased region" description="Basic and acidic residues" evidence="14">
    <location>
        <begin position="27"/>
        <end position="38"/>
    </location>
</feature>
<keyword evidence="7" id="KW-0234">DNA repair</keyword>
<evidence type="ECO:0000256" key="11">
    <source>
        <dbReference type="ARBA" id="ARBA00076879"/>
    </source>
</evidence>
<dbReference type="OMA" id="VEAYHHT"/>
<evidence type="ECO:0000256" key="8">
    <source>
        <dbReference type="ARBA" id="ARBA00033426"/>
    </source>
</evidence>
<dbReference type="EnsemblMetazoa" id="G729.8">
    <property type="protein sequence ID" value="G729.8:cds"/>
    <property type="gene ID" value="G729"/>
</dbReference>
<dbReference type="FunFam" id="3.10.300.10:FF:000001">
    <property type="entry name" value="Putative 3-methyladenine DNA glycosylase"/>
    <property type="match status" value="1"/>
</dbReference>
<evidence type="ECO:0000256" key="13">
    <source>
        <dbReference type="ARBA" id="ARBA00082988"/>
    </source>
</evidence>
<dbReference type="PANTHER" id="PTHR10429:SF0">
    <property type="entry name" value="DNA-3-METHYLADENINE GLYCOSYLASE"/>
    <property type="match status" value="1"/>
</dbReference>
<comment type="catalytic activity">
    <reaction evidence="1">
        <text>Hydrolysis of alkylated DNA, releasing 3-methyladenine, 3-methylguanine, 7-methylguanine and 7-methyladenine.</text>
        <dbReference type="EC" id="3.2.2.21"/>
    </reaction>
</comment>
<comment type="similarity">
    <text evidence="3">Belongs to the DNA glycosylase MPG family.</text>
</comment>
<dbReference type="OrthoDB" id="6353017at2759"/>
<evidence type="ECO:0000313" key="15">
    <source>
        <dbReference type="EnsemblMetazoa" id="G729.4:cds"/>
    </source>
</evidence>
<dbReference type="Gene3D" id="3.10.300.10">
    <property type="entry name" value="Methylpurine-DNA glycosylase (MPG)"/>
    <property type="match status" value="1"/>
</dbReference>
<dbReference type="GO" id="GO:0003677">
    <property type="term" value="F:DNA binding"/>
    <property type="evidence" value="ECO:0007669"/>
    <property type="project" value="InterPro"/>
</dbReference>
<dbReference type="Proteomes" id="UP000005408">
    <property type="component" value="Unassembled WGS sequence"/>
</dbReference>
<dbReference type="GO" id="GO:0006284">
    <property type="term" value="P:base-excision repair"/>
    <property type="evidence" value="ECO:0007669"/>
    <property type="project" value="InterPro"/>
</dbReference>
<evidence type="ECO:0000256" key="6">
    <source>
        <dbReference type="ARBA" id="ARBA00022801"/>
    </source>
</evidence>
<keyword evidence="5" id="KW-0227">DNA damage</keyword>
<evidence type="ECO:0000256" key="7">
    <source>
        <dbReference type="ARBA" id="ARBA00023204"/>
    </source>
</evidence>
<protein>
    <recommendedName>
        <fullName evidence="10">DNA-3-methyladenine glycosylase</fullName>
        <ecNumber evidence="4">3.2.2.21</ecNumber>
    </recommendedName>
    <alternativeName>
        <fullName evidence="11">3-alkyladenine DNA glycosylase</fullName>
    </alternativeName>
    <alternativeName>
        <fullName evidence="8">3-methyladenine DNA glycosidase</fullName>
    </alternativeName>
    <alternativeName>
        <fullName evidence="13">ADPG</fullName>
    </alternativeName>
    <alternativeName>
        <fullName evidence="12">N-methylpurine-DNA glycosylase</fullName>
    </alternativeName>
</protein>
<dbReference type="EnsemblMetazoa" id="G729.4">
    <property type="protein sequence ID" value="G729.4:cds"/>
    <property type="gene ID" value="G729"/>
</dbReference>
<dbReference type="EnsemblMetazoa" id="G729.3">
    <property type="protein sequence ID" value="G729.3:cds"/>
    <property type="gene ID" value="G729"/>
</dbReference>
<dbReference type="PANTHER" id="PTHR10429">
    <property type="entry name" value="DNA-3-METHYLADENINE GLYCOSYLASE"/>
    <property type="match status" value="1"/>
</dbReference>